<proteinExistence type="predicted"/>
<organism evidence="1 2">
    <name type="scientific">Rhodoblastus sphagnicola</name>
    <dbReference type="NCBI Taxonomy" id="333368"/>
    <lineage>
        <taxon>Bacteria</taxon>
        <taxon>Pseudomonadati</taxon>
        <taxon>Pseudomonadota</taxon>
        <taxon>Alphaproteobacteria</taxon>
        <taxon>Hyphomicrobiales</taxon>
        <taxon>Rhodoblastaceae</taxon>
        <taxon>Rhodoblastus</taxon>
    </lineage>
</organism>
<accession>A0A2S6N4U1</accession>
<evidence type="ECO:0008006" key="3">
    <source>
        <dbReference type="Google" id="ProtNLM"/>
    </source>
</evidence>
<dbReference type="Pfam" id="PF06776">
    <property type="entry name" value="IalB"/>
    <property type="match status" value="1"/>
</dbReference>
<evidence type="ECO:0000313" key="1">
    <source>
        <dbReference type="EMBL" id="PPQ29618.1"/>
    </source>
</evidence>
<evidence type="ECO:0000313" key="2">
    <source>
        <dbReference type="Proteomes" id="UP000239089"/>
    </source>
</evidence>
<dbReference type="InterPro" id="IPR038696">
    <property type="entry name" value="IalB_sf"/>
</dbReference>
<gene>
    <name evidence="1" type="ORF">CCR94_14935</name>
</gene>
<name>A0A2S6N4U1_9HYPH</name>
<dbReference type="EMBL" id="NHSJ01000089">
    <property type="protein sequence ID" value="PPQ29618.1"/>
    <property type="molecule type" value="Genomic_DNA"/>
</dbReference>
<comment type="caution">
    <text evidence="1">The sequence shown here is derived from an EMBL/GenBank/DDBJ whole genome shotgun (WGS) entry which is preliminary data.</text>
</comment>
<dbReference type="AlphaFoldDB" id="A0A2S6N4U1"/>
<reference evidence="1 2" key="1">
    <citation type="journal article" date="2018" name="Arch. Microbiol.">
        <title>New insights into the metabolic potential of the phototrophic purple bacterium Rhodopila globiformis DSM 161(T) from its draft genome sequence and evidence for a vanadium-dependent nitrogenase.</title>
        <authorList>
            <person name="Imhoff J.F."/>
            <person name="Rahn T."/>
            <person name="Kunzel S."/>
            <person name="Neulinger S.C."/>
        </authorList>
    </citation>
    <scope>NUCLEOTIDE SEQUENCE [LARGE SCALE GENOMIC DNA]</scope>
    <source>
        <strain evidence="1 2">DSM 16996</strain>
    </source>
</reference>
<dbReference type="Proteomes" id="UP000239089">
    <property type="component" value="Unassembled WGS sequence"/>
</dbReference>
<sequence length="185" mass="19984">MSRLPLAPLALLVISLAVPALAEDAKPAPVSPDPATTTATFGDWLMRCQRLGEADKAQKVCEIVQTIQAGPQGQQQQPIAQLAFGRVKSSDPWRITAHLPNNILLPSVVRFTTGEKDAKPTELSWRRCVPVGCFADASATDAQWKYYRAQTENGALDFTDGVGRPVKLPISFRGFAQAADALAKE</sequence>
<dbReference type="RefSeq" id="WP_104508657.1">
    <property type="nucleotide sequence ID" value="NZ_JACIGC010000015.1"/>
</dbReference>
<protein>
    <recommendedName>
        <fullName evidence="3">Invasion protein</fullName>
    </recommendedName>
</protein>
<dbReference type="Gene3D" id="2.60.40.1880">
    <property type="entry name" value="Invasion associated locus B (IalB) protein"/>
    <property type="match status" value="1"/>
</dbReference>
<keyword evidence="2" id="KW-1185">Reference proteome</keyword>
<dbReference type="OrthoDB" id="7269060at2"/>
<dbReference type="InterPro" id="IPR010642">
    <property type="entry name" value="Invasion_prot_B"/>
</dbReference>